<dbReference type="Proteomes" id="UP000650477">
    <property type="component" value="Unassembled WGS sequence"/>
</dbReference>
<dbReference type="Pfam" id="PF04223">
    <property type="entry name" value="CitF"/>
    <property type="match status" value="1"/>
</dbReference>
<reference evidence="1" key="1">
    <citation type="submission" date="2017-12" db="EMBL/GenBank/DDBJ databases">
        <title>Genome sequencing and analysis.</title>
        <authorList>
            <person name="Huang Y.-T."/>
        </authorList>
    </citation>
    <scope>NUCLEOTIDE SEQUENCE</scope>
    <source>
        <strain evidence="1">VGH116</strain>
    </source>
</reference>
<evidence type="ECO:0000313" key="1">
    <source>
        <dbReference type="EMBL" id="MBE8614520.1"/>
    </source>
</evidence>
<dbReference type="GO" id="GO:0008814">
    <property type="term" value="F:citrate CoA-transferase activity"/>
    <property type="evidence" value="ECO:0007669"/>
    <property type="project" value="InterPro"/>
</dbReference>
<dbReference type="EMBL" id="PKLF01000028">
    <property type="protein sequence ID" value="MBE8614520.1"/>
    <property type="molecule type" value="Genomic_DNA"/>
</dbReference>
<dbReference type="GO" id="GO:0009346">
    <property type="term" value="C:ATP-independent citrate lyase complex"/>
    <property type="evidence" value="ECO:0007669"/>
    <property type="project" value="InterPro"/>
</dbReference>
<accession>A0A8I0PZE7</accession>
<dbReference type="Gene3D" id="3.40.1080.10">
    <property type="entry name" value="Glutaconate Coenzyme A-transferase"/>
    <property type="match status" value="1"/>
</dbReference>
<comment type="caution">
    <text evidence="1">The sequence shown here is derived from an EMBL/GenBank/DDBJ whole genome shotgun (WGS) entry which is preliminary data.</text>
</comment>
<name>A0A8I0PZE7_MORMO</name>
<gene>
    <name evidence="1" type="ORF">CYG68_19350</name>
</gene>
<protein>
    <submittedName>
        <fullName evidence="1">Uncharacterized protein</fullName>
    </submittedName>
</protein>
<organism evidence="1 2">
    <name type="scientific">Morganella morganii</name>
    <name type="common">Proteus morganii</name>
    <dbReference type="NCBI Taxonomy" id="582"/>
    <lineage>
        <taxon>Bacteria</taxon>
        <taxon>Pseudomonadati</taxon>
        <taxon>Pseudomonadota</taxon>
        <taxon>Gammaproteobacteria</taxon>
        <taxon>Enterobacterales</taxon>
        <taxon>Morganellaceae</taxon>
        <taxon>Morganella</taxon>
    </lineage>
</organism>
<dbReference type="GO" id="GO:0006084">
    <property type="term" value="P:acetyl-CoA metabolic process"/>
    <property type="evidence" value="ECO:0007669"/>
    <property type="project" value="InterPro"/>
</dbReference>
<evidence type="ECO:0000313" key="2">
    <source>
        <dbReference type="Proteomes" id="UP000650477"/>
    </source>
</evidence>
<dbReference type="AlphaFoldDB" id="A0A8I0PZE7"/>
<proteinExistence type="predicted"/>
<sequence length="98" mass="10358">MEYLASICSLLVNSGLGVDSDILLFVEVWAGETLVDCAGLAQGKNIDVLLVTDLGIAVNSVPSEIRNQLIAAGLKVVDVEILYDWAVSLTGLLIKLSV</sequence>
<dbReference type="InterPro" id="IPR006472">
    <property type="entry name" value="Citrate_lyase_asu"/>
</dbReference>
<dbReference type="GO" id="GO:0005737">
    <property type="term" value="C:cytoplasm"/>
    <property type="evidence" value="ECO:0007669"/>
    <property type="project" value="InterPro"/>
</dbReference>